<evidence type="ECO:0000313" key="2">
    <source>
        <dbReference type="EMBL" id="NAS21066.1"/>
    </source>
</evidence>
<keyword evidence="3" id="KW-1185">Reference proteome</keyword>
<name>A0A7C9J0R4_9ACTN</name>
<reference evidence="2 3" key="1">
    <citation type="submission" date="2020-01" db="EMBL/GenBank/DDBJ databases">
        <title>Herbidospora sp. NEAU-GS84 nov., a novel actinomycete isolated from soil.</title>
        <authorList>
            <person name="Han L."/>
        </authorList>
    </citation>
    <scope>NUCLEOTIDE SEQUENCE [LARGE SCALE GENOMIC DNA]</scope>
    <source>
        <strain evidence="2 3">NEAU-GS84</strain>
    </source>
</reference>
<dbReference type="Gene3D" id="2.30.110.10">
    <property type="entry name" value="Electron Transport, Fmn-binding Protein, Chain A"/>
    <property type="match status" value="1"/>
</dbReference>
<protein>
    <recommendedName>
        <fullName evidence="4">Pyridoxamine 5'-phosphate oxidase family protein</fullName>
    </recommendedName>
</protein>
<evidence type="ECO:0000256" key="1">
    <source>
        <dbReference type="SAM" id="MobiDB-lite"/>
    </source>
</evidence>
<proteinExistence type="predicted"/>
<accession>A0A7C9J0R4</accession>
<dbReference type="InterPro" id="IPR012349">
    <property type="entry name" value="Split_barrel_FMN-bd"/>
</dbReference>
<sequence>MGVMGAPSARGDLGSLITRVRGPGRQSTRTRGRRTFGPPGGVHRPCRRARAAATVEAMSTLRTLTADECLALIAPGGVGRIAFTGAHGPAILPVNYRLDDGRIVFRTRTGGAMDDDLRTNIDDLEIVVAFEVDAIDPERQEGWSVLVQGPCRHAAGEPGGSWVEGRDHLITIRPQRVTGRRLEA</sequence>
<evidence type="ECO:0008006" key="4">
    <source>
        <dbReference type="Google" id="ProtNLM"/>
    </source>
</evidence>
<dbReference type="AlphaFoldDB" id="A0A7C9J0R4"/>
<dbReference type="Proteomes" id="UP000479526">
    <property type="component" value="Unassembled WGS sequence"/>
</dbReference>
<comment type="caution">
    <text evidence="2">The sequence shown here is derived from an EMBL/GenBank/DDBJ whole genome shotgun (WGS) entry which is preliminary data.</text>
</comment>
<dbReference type="SUPFAM" id="SSF50475">
    <property type="entry name" value="FMN-binding split barrel"/>
    <property type="match status" value="1"/>
</dbReference>
<feature type="region of interest" description="Disordered" evidence="1">
    <location>
        <begin position="1"/>
        <end position="45"/>
    </location>
</feature>
<organism evidence="2 3">
    <name type="scientific">Herbidospora solisilvae</name>
    <dbReference type="NCBI Taxonomy" id="2696284"/>
    <lineage>
        <taxon>Bacteria</taxon>
        <taxon>Bacillati</taxon>
        <taxon>Actinomycetota</taxon>
        <taxon>Actinomycetes</taxon>
        <taxon>Streptosporangiales</taxon>
        <taxon>Streptosporangiaceae</taxon>
        <taxon>Herbidospora</taxon>
    </lineage>
</organism>
<evidence type="ECO:0000313" key="3">
    <source>
        <dbReference type="Proteomes" id="UP000479526"/>
    </source>
</evidence>
<dbReference type="InterPro" id="IPR024747">
    <property type="entry name" value="Pyridox_Oxase-rel"/>
</dbReference>
<gene>
    <name evidence="2" type="ORF">GT755_05115</name>
</gene>
<dbReference type="Pfam" id="PF12900">
    <property type="entry name" value="Pyridox_ox_2"/>
    <property type="match status" value="1"/>
</dbReference>
<dbReference type="EMBL" id="WXEW01000001">
    <property type="protein sequence ID" value="NAS21066.1"/>
    <property type="molecule type" value="Genomic_DNA"/>
</dbReference>